<gene>
    <name evidence="1" type="ORF">K461DRAFT_51502</name>
</gene>
<comment type="caution">
    <text evidence="1">The sequence shown here is derived from an EMBL/GenBank/DDBJ whole genome shotgun (WGS) entry which is preliminary data.</text>
</comment>
<evidence type="ECO:0000313" key="2">
    <source>
        <dbReference type="Proteomes" id="UP000799439"/>
    </source>
</evidence>
<proteinExistence type="predicted"/>
<dbReference type="AlphaFoldDB" id="A0A9P4IS39"/>
<name>A0A9P4IS39_9PEZI</name>
<reference evidence="1" key="1">
    <citation type="journal article" date="2020" name="Stud. Mycol.">
        <title>101 Dothideomycetes genomes: a test case for predicting lifestyles and emergence of pathogens.</title>
        <authorList>
            <person name="Haridas S."/>
            <person name="Albert R."/>
            <person name="Binder M."/>
            <person name="Bloem J."/>
            <person name="Labutti K."/>
            <person name="Salamov A."/>
            <person name="Andreopoulos B."/>
            <person name="Baker S."/>
            <person name="Barry K."/>
            <person name="Bills G."/>
            <person name="Bluhm B."/>
            <person name="Cannon C."/>
            <person name="Castanera R."/>
            <person name="Culley D."/>
            <person name="Daum C."/>
            <person name="Ezra D."/>
            <person name="Gonzalez J."/>
            <person name="Henrissat B."/>
            <person name="Kuo A."/>
            <person name="Liang C."/>
            <person name="Lipzen A."/>
            <person name="Lutzoni F."/>
            <person name="Magnuson J."/>
            <person name="Mondo S."/>
            <person name="Nolan M."/>
            <person name="Ohm R."/>
            <person name="Pangilinan J."/>
            <person name="Park H.-J."/>
            <person name="Ramirez L."/>
            <person name="Alfaro M."/>
            <person name="Sun H."/>
            <person name="Tritt A."/>
            <person name="Yoshinaga Y."/>
            <person name="Zwiers L.-H."/>
            <person name="Turgeon B."/>
            <person name="Goodwin S."/>
            <person name="Spatafora J."/>
            <person name="Crous P."/>
            <person name="Grigoriev I."/>
        </authorList>
    </citation>
    <scope>NUCLEOTIDE SEQUENCE</scope>
    <source>
        <strain evidence="1">CBS 260.36</strain>
    </source>
</reference>
<organism evidence="1 2">
    <name type="scientific">Myriangium duriaei CBS 260.36</name>
    <dbReference type="NCBI Taxonomy" id="1168546"/>
    <lineage>
        <taxon>Eukaryota</taxon>
        <taxon>Fungi</taxon>
        <taxon>Dikarya</taxon>
        <taxon>Ascomycota</taxon>
        <taxon>Pezizomycotina</taxon>
        <taxon>Dothideomycetes</taxon>
        <taxon>Dothideomycetidae</taxon>
        <taxon>Myriangiales</taxon>
        <taxon>Myriangiaceae</taxon>
        <taxon>Myriangium</taxon>
    </lineage>
</organism>
<dbReference type="EMBL" id="ML996092">
    <property type="protein sequence ID" value="KAF2148681.1"/>
    <property type="molecule type" value="Genomic_DNA"/>
</dbReference>
<keyword evidence="2" id="KW-1185">Reference proteome</keyword>
<sequence>MHACMHAHGGLYSVALSTLIAEPQCTRPSLPVKPHNSGSASTTVSLRLTRQMCLSVRRQLKTKRYSDIPRRKKKETLFSLPSHILSAVGGGWSSFSSSCSCSCSCFPPISNSPSASDHHNGFAGG</sequence>
<accession>A0A9P4IS39</accession>
<evidence type="ECO:0000313" key="1">
    <source>
        <dbReference type="EMBL" id="KAF2148681.1"/>
    </source>
</evidence>
<protein>
    <submittedName>
        <fullName evidence="1">Uncharacterized protein</fullName>
    </submittedName>
</protein>
<dbReference type="Proteomes" id="UP000799439">
    <property type="component" value="Unassembled WGS sequence"/>
</dbReference>